<dbReference type="eggNOG" id="COG1538">
    <property type="taxonomic scope" value="Bacteria"/>
</dbReference>
<comment type="subcellular location">
    <subcellularLocation>
        <location evidence="1">Cell outer membrane</location>
    </subcellularLocation>
</comment>
<accession>A1ZW03</accession>
<name>A1ZW03_MICM2</name>
<dbReference type="PANTHER" id="PTHR30026:SF20">
    <property type="entry name" value="OUTER MEMBRANE PROTEIN TOLC"/>
    <property type="match status" value="1"/>
</dbReference>
<dbReference type="RefSeq" id="WP_002702828.1">
    <property type="nucleotide sequence ID" value="NZ_AAWS01000049.1"/>
</dbReference>
<evidence type="ECO:0000256" key="5">
    <source>
        <dbReference type="ARBA" id="ARBA00022692"/>
    </source>
</evidence>
<evidence type="ECO:0000313" key="10">
    <source>
        <dbReference type="EMBL" id="EAY25366.1"/>
    </source>
</evidence>
<keyword evidence="8" id="KW-0175">Coiled coil</keyword>
<evidence type="ECO:0000256" key="6">
    <source>
        <dbReference type="ARBA" id="ARBA00023136"/>
    </source>
</evidence>
<dbReference type="SUPFAM" id="SSF56954">
    <property type="entry name" value="Outer membrane efflux proteins (OEP)"/>
    <property type="match status" value="1"/>
</dbReference>
<dbReference type="PANTHER" id="PTHR30026">
    <property type="entry name" value="OUTER MEMBRANE PROTEIN TOLC"/>
    <property type="match status" value="1"/>
</dbReference>
<keyword evidence="4" id="KW-1134">Transmembrane beta strand</keyword>
<dbReference type="AlphaFoldDB" id="A1ZW03"/>
<feature type="chain" id="PRO_5002642484" evidence="9">
    <location>
        <begin position="20"/>
        <end position="453"/>
    </location>
</feature>
<keyword evidence="5" id="KW-0812">Transmembrane</keyword>
<evidence type="ECO:0000313" key="11">
    <source>
        <dbReference type="Proteomes" id="UP000004095"/>
    </source>
</evidence>
<keyword evidence="7" id="KW-0998">Cell outer membrane</keyword>
<dbReference type="GO" id="GO:1990281">
    <property type="term" value="C:efflux pump complex"/>
    <property type="evidence" value="ECO:0007669"/>
    <property type="project" value="TreeGrafter"/>
</dbReference>
<evidence type="ECO:0000256" key="2">
    <source>
        <dbReference type="ARBA" id="ARBA00007613"/>
    </source>
</evidence>
<evidence type="ECO:0000256" key="4">
    <source>
        <dbReference type="ARBA" id="ARBA00022452"/>
    </source>
</evidence>
<evidence type="ECO:0000256" key="3">
    <source>
        <dbReference type="ARBA" id="ARBA00022448"/>
    </source>
</evidence>
<sequence>MNKHIIFTLIFSLWGGAFATAQQGYSLQQCKDLVLQHSKKMKYAQLQQQKAEAVRKEAWMHHLPKVEAGFYAVQLNKKMIEFDNPSGNLPVYNGDPRTLPTATQFAFLPAVSLGAGDRMHTGNITVMQPLYAGGRIKTGNRLSELGVEVSKLQVSLSKTELIAKTESMYWQIVALDEKQKTLDAYEKLLETVLKEAKDARKAGLIDKSDVLKVGLKQSEVALNKLKLTNGRQLALMAFCQHLGIDYSKNIRLTDALPTNNLPQHIQAEAAASVPKRSEYQLLQKVVKAEEMKTQIERGHFLPEVGLGASAFYSDAMEHGSDGRLARVGVFLAARIPISNMWSKRHSLKKHILGEKMAQNKLDETKELLKLQIQKTYYALTESAQAIALGQKKVAQHEEFLQTIKDRHKAGVVPLSKLLEAQADVQKAKSEYIDALSHYHQQVVAYKKATAQYE</sequence>
<proteinExistence type="inferred from homology"/>
<feature type="signal peptide" evidence="9">
    <location>
        <begin position="1"/>
        <end position="19"/>
    </location>
</feature>
<evidence type="ECO:0000256" key="8">
    <source>
        <dbReference type="SAM" id="Coils"/>
    </source>
</evidence>
<reference evidence="10 11" key="1">
    <citation type="submission" date="2007-01" db="EMBL/GenBank/DDBJ databases">
        <authorList>
            <person name="Haygood M."/>
            <person name="Podell S."/>
            <person name="Anderson C."/>
            <person name="Hopkinson B."/>
            <person name="Roe K."/>
            <person name="Barbeau K."/>
            <person name="Gaasterland T."/>
            <person name="Ferriera S."/>
            <person name="Johnson J."/>
            <person name="Kravitz S."/>
            <person name="Beeson K."/>
            <person name="Sutton G."/>
            <person name="Rogers Y.-H."/>
            <person name="Friedman R."/>
            <person name="Frazier M."/>
            <person name="Venter J.C."/>
        </authorList>
    </citation>
    <scope>NUCLEOTIDE SEQUENCE [LARGE SCALE GENOMIC DNA]</scope>
    <source>
        <strain evidence="10 11">ATCC 23134</strain>
    </source>
</reference>
<comment type="caution">
    <text evidence="10">The sequence shown here is derived from an EMBL/GenBank/DDBJ whole genome shotgun (WGS) entry which is preliminary data.</text>
</comment>
<dbReference type="InterPro" id="IPR051906">
    <property type="entry name" value="TolC-like"/>
</dbReference>
<dbReference type="Proteomes" id="UP000004095">
    <property type="component" value="Unassembled WGS sequence"/>
</dbReference>
<dbReference type="OrthoDB" id="9807719at2"/>
<keyword evidence="6" id="KW-0472">Membrane</keyword>
<keyword evidence="9" id="KW-0732">Signal</keyword>
<evidence type="ECO:0000256" key="9">
    <source>
        <dbReference type="SAM" id="SignalP"/>
    </source>
</evidence>
<keyword evidence="3" id="KW-0813">Transport</keyword>
<dbReference type="InterPro" id="IPR003423">
    <property type="entry name" value="OMP_efflux"/>
</dbReference>
<evidence type="ECO:0000256" key="7">
    <source>
        <dbReference type="ARBA" id="ARBA00023237"/>
    </source>
</evidence>
<dbReference type="GO" id="GO:0015288">
    <property type="term" value="F:porin activity"/>
    <property type="evidence" value="ECO:0007669"/>
    <property type="project" value="TreeGrafter"/>
</dbReference>
<protein>
    <submittedName>
        <fullName evidence="10">Outer membrane efflux protein</fullName>
    </submittedName>
</protein>
<comment type="similarity">
    <text evidence="2">Belongs to the outer membrane factor (OMF) (TC 1.B.17) family.</text>
</comment>
<feature type="coiled-coil region" evidence="8">
    <location>
        <begin position="175"/>
        <end position="202"/>
    </location>
</feature>
<dbReference type="Pfam" id="PF02321">
    <property type="entry name" value="OEP"/>
    <property type="match status" value="1"/>
</dbReference>
<dbReference type="GO" id="GO:0009279">
    <property type="term" value="C:cell outer membrane"/>
    <property type="evidence" value="ECO:0007669"/>
    <property type="project" value="UniProtKB-SubCell"/>
</dbReference>
<organism evidence="10 11">
    <name type="scientific">Microscilla marina ATCC 23134</name>
    <dbReference type="NCBI Taxonomy" id="313606"/>
    <lineage>
        <taxon>Bacteria</taxon>
        <taxon>Pseudomonadati</taxon>
        <taxon>Bacteroidota</taxon>
        <taxon>Cytophagia</taxon>
        <taxon>Cytophagales</taxon>
        <taxon>Microscillaceae</taxon>
        <taxon>Microscilla</taxon>
    </lineage>
</organism>
<dbReference type="GO" id="GO:0015562">
    <property type="term" value="F:efflux transmembrane transporter activity"/>
    <property type="evidence" value="ECO:0007669"/>
    <property type="project" value="InterPro"/>
</dbReference>
<dbReference type="EMBL" id="AAWS01000049">
    <property type="protein sequence ID" value="EAY25366.1"/>
    <property type="molecule type" value="Genomic_DNA"/>
</dbReference>
<dbReference type="Gene3D" id="1.20.1600.10">
    <property type="entry name" value="Outer membrane efflux proteins (OEP)"/>
    <property type="match status" value="1"/>
</dbReference>
<gene>
    <name evidence="10" type="ORF">M23134_06625</name>
</gene>
<evidence type="ECO:0000256" key="1">
    <source>
        <dbReference type="ARBA" id="ARBA00004442"/>
    </source>
</evidence>
<keyword evidence="11" id="KW-1185">Reference proteome</keyword>